<protein>
    <recommendedName>
        <fullName evidence="4">Lipoprotein</fullName>
    </recommendedName>
</protein>
<sequence length="89" mass="9019">MKTKKRSVGAAPRTPDAATGKALSCLMLCATLAIAAGVVGCGQKRPLQLPAKPGHAKPANTNPPTEPDILRHSADPASAPASAAIMPQR</sequence>
<organism evidence="2 3">
    <name type="scientific">Roseateles amylovorans</name>
    <dbReference type="NCBI Taxonomy" id="2978473"/>
    <lineage>
        <taxon>Bacteria</taxon>
        <taxon>Pseudomonadati</taxon>
        <taxon>Pseudomonadota</taxon>
        <taxon>Betaproteobacteria</taxon>
        <taxon>Burkholderiales</taxon>
        <taxon>Sphaerotilaceae</taxon>
        <taxon>Roseateles</taxon>
    </lineage>
</organism>
<feature type="compositionally biased region" description="Low complexity" evidence="1">
    <location>
        <begin position="75"/>
        <end position="89"/>
    </location>
</feature>
<dbReference type="RefSeq" id="WP_261759154.1">
    <property type="nucleotide sequence ID" value="NZ_CP104562.2"/>
</dbReference>
<feature type="region of interest" description="Disordered" evidence="1">
    <location>
        <begin position="45"/>
        <end position="89"/>
    </location>
</feature>
<gene>
    <name evidence="2" type="ORF">N4261_05205</name>
</gene>
<proteinExistence type="predicted"/>
<name>A0ABY6B1Q6_9BURK</name>
<evidence type="ECO:0008006" key="4">
    <source>
        <dbReference type="Google" id="ProtNLM"/>
    </source>
</evidence>
<reference evidence="2" key="1">
    <citation type="submission" date="2022-10" db="EMBL/GenBank/DDBJ databases">
        <title>Characterization and whole genome sequencing of a new Roseateles species, isolated from fresh water.</title>
        <authorList>
            <person name="Guliayeva D.Y."/>
            <person name="Akhremchuk A.E."/>
            <person name="Sikolenko M.A."/>
            <person name="Valentovich L.N."/>
            <person name="Sidarenka A.V."/>
        </authorList>
    </citation>
    <scope>NUCLEOTIDE SEQUENCE</scope>
    <source>
        <strain evidence="2">BIM B-1768</strain>
    </source>
</reference>
<evidence type="ECO:0000313" key="3">
    <source>
        <dbReference type="Proteomes" id="UP001064933"/>
    </source>
</evidence>
<dbReference type="Proteomes" id="UP001064933">
    <property type="component" value="Chromosome"/>
</dbReference>
<evidence type="ECO:0000313" key="2">
    <source>
        <dbReference type="EMBL" id="UXH79335.1"/>
    </source>
</evidence>
<dbReference type="EMBL" id="CP104562">
    <property type="protein sequence ID" value="UXH79335.1"/>
    <property type="molecule type" value="Genomic_DNA"/>
</dbReference>
<accession>A0ABY6B1Q6</accession>
<keyword evidence="3" id="KW-1185">Reference proteome</keyword>
<evidence type="ECO:0000256" key="1">
    <source>
        <dbReference type="SAM" id="MobiDB-lite"/>
    </source>
</evidence>